<name>A0A517RL51_9PLAN</name>
<feature type="transmembrane region" description="Helical" evidence="1">
    <location>
        <begin position="184"/>
        <end position="204"/>
    </location>
</feature>
<gene>
    <name evidence="2" type="ORF">Pan241w_47200</name>
</gene>
<dbReference type="KEGG" id="gaz:Pan241w_47200"/>
<dbReference type="EMBL" id="CP036269">
    <property type="protein sequence ID" value="QDT44607.1"/>
    <property type="molecule type" value="Genomic_DNA"/>
</dbReference>
<accession>A0A517RL51</accession>
<feature type="transmembrane region" description="Helical" evidence="1">
    <location>
        <begin position="210"/>
        <end position="230"/>
    </location>
</feature>
<evidence type="ECO:0000256" key="1">
    <source>
        <dbReference type="SAM" id="Phobius"/>
    </source>
</evidence>
<reference evidence="2 3" key="1">
    <citation type="submission" date="2019-02" db="EMBL/GenBank/DDBJ databases">
        <title>Deep-cultivation of Planctomycetes and their phenomic and genomic characterization uncovers novel biology.</title>
        <authorList>
            <person name="Wiegand S."/>
            <person name="Jogler M."/>
            <person name="Boedeker C."/>
            <person name="Pinto D."/>
            <person name="Vollmers J."/>
            <person name="Rivas-Marin E."/>
            <person name="Kohn T."/>
            <person name="Peeters S.H."/>
            <person name="Heuer A."/>
            <person name="Rast P."/>
            <person name="Oberbeckmann S."/>
            <person name="Bunk B."/>
            <person name="Jeske O."/>
            <person name="Meyerdierks A."/>
            <person name="Storesund J.E."/>
            <person name="Kallscheuer N."/>
            <person name="Luecker S."/>
            <person name="Lage O.M."/>
            <person name="Pohl T."/>
            <person name="Merkel B.J."/>
            <person name="Hornburger P."/>
            <person name="Mueller R.-W."/>
            <person name="Bruemmer F."/>
            <person name="Labrenz M."/>
            <person name="Spormann A.M."/>
            <person name="Op den Camp H."/>
            <person name="Overmann J."/>
            <person name="Amann R."/>
            <person name="Jetten M.S.M."/>
            <person name="Mascher T."/>
            <person name="Medema M.H."/>
            <person name="Devos D.P."/>
            <person name="Kaster A.-K."/>
            <person name="Ovreas L."/>
            <person name="Rohde M."/>
            <person name="Galperin M.Y."/>
            <person name="Jogler C."/>
        </authorList>
    </citation>
    <scope>NUCLEOTIDE SEQUENCE [LARGE SCALE GENOMIC DNA]</scope>
    <source>
        <strain evidence="2 3">Pan241w</strain>
    </source>
</reference>
<proteinExistence type="predicted"/>
<evidence type="ECO:0000313" key="3">
    <source>
        <dbReference type="Proteomes" id="UP000317171"/>
    </source>
</evidence>
<keyword evidence="3" id="KW-1185">Reference proteome</keyword>
<dbReference type="RefSeq" id="WP_145220202.1">
    <property type="nucleotide sequence ID" value="NZ_CP036269.1"/>
</dbReference>
<keyword evidence="1" id="KW-0472">Membrane</keyword>
<keyword evidence="1" id="KW-0812">Transmembrane</keyword>
<evidence type="ECO:0000313" key="2">
    <source>
        <dbReference type="EMBL" id="QDT44607.1"/>
    </source>
</evidence>
<keyword evidence="1" id="KW-1133">Transmembrane helix</keyword>
<dbReference type="Proteomes" id="UP000317171">
    <property type="component" value="Chromosome"/>
</dbReference>
<dbReference type="AlphaFoldDB" id="A0A517RL51"/>
<organism evidence="2 3">
    <name type="scientific">Gimesia alba</name>
    <dbReference type="NCBI Taxonomy" id="2527973"/>
    <lineage>
        <taxon>Bacteria</taxon>
        <taxon>Pseudomonadati</taxon>
        <taxon>Planctomycetota</taxon>
        <taxon>Planctomycetia</taxon>
        <taxon>Planctomycetales</taxon>
        <taxon>Planctomycetaceae</taxon>
        <taxon>Gimesia</taxon>
    </lineage>
</organism>
<dbReference type="OrthoDB" id="248820at2"/>
<protein>
    <submittedName>
        <fullName evidence="2">Uncharacterized protein</fullName>
    </submittedName>
</protein>
<sequence length="270" mass="31019">MTETQYSEKQILAGIYECWCDAMGTERPFDAETRIDLYMKEEHLRAPVDPFDIIFRLEKLFDIKISLKELYEELGFPETPNLKVLKNEIAPQLTFGVLARFIQKRAVNTVSFEPVMVINKECRSAGVFYGIEQISNQLVSAKCQVTPSTNIIDAFRGYQLNSFWSQLSWRSGVRLPQLSRHWGFLTNWGCMIAFWGLLITFPMVFLTGNFYILLGAVLYVISTWFVNSLYTHRSDPLPPELQTFRDLAVWIADHGGDAEWIPANVASNHS</sequence>